<evidence type="ECO:0000256" key="4">
    <source>
        <dbReference type="SAM" id="MobiDB-lite"/>
    </source>
</evidence>
<dbReference type="HAMAP" id="MF_01328_B">
    <property type="entry name" value="Ribosomal_uL4_B"/>
    <property type="match status" value="1"/>
</dbReference>
<proteinExistence type="inferred from homology"/>
<dbReference type="EMBL" id="VSSQ01002020">
    <property type="protein sequence ID" value="MPM12775.1"/>
    <property type="molecule type" value="Genomic_DNA"/>
</dbReference>
<name>A0A644X9B5_9ZZZZ</name>
<dbReference type="InterPro" id="IPR002136">
    <property type="entry name" value="Ribosomal_uL4"/>
</dbReference>
<accession>A0A644X9B5</accession>
<protein>
    <submittedName>
        <fullName evidence="5">50S ribosomal protein L4</fullName>
    </submittedName>
</protein>
<dbReference type="GO" id="GO:0005840">
    <property type="term" value="C:ribosome"/>
    <property type="evidence" value="ECO:0007669"/>
    <property type="project" value="UniProtKB-KW"/>
</dbReference>
<dbReference type="PANTHER" id="PTHR10746">
    <property type="entry name" value="50S RIBOSOMAL PROTEIN L4"/>
    <property type="match status" value="1"/>
</dbReference>
<dbReference type="Gene3D" id="3.40.1370.10">
    <property type="match status" value="1"/>
</dbReference>
<dbReference type="InterPro" id="IPR013005">
    <property type="entry name" value="Ribosomal_uL4-like"/>
</dbReference>
<evidence type="ECO:0000256" key="3">
    <source>
        <dbReference type="ARBA" id="ARBA00023274"/>
    </source>
</evidence>
<dbReference type="SUPFAM" id="SSF52166">
    <property type="entry name" value="Ribosomal protein L4"/>
    <property type="match status" value="1"/>
</dbReference>
<dbReference type="NCBIfam" id="TIGR03953">
    <property type="entry name" value="rplD_bact"/>
    <property type="match status" value="1"/>
</dbReference>
<evidence type="ECO:0000256" key="2">
    <source>
        <dbReference type="ARBA" id="ARBA00022980"/>
    </source>
</evidence>
<reference evidence="5" key="1">
    <citation type="submission" date="2019-08" db="EMBL/GenBank/DDBJ databases">
        <authorList>
            <person name="Kucharzyk K."/>
            <person name="Murdoch R.W."/>
            <person name="Higgins S."/>
            <person name="Loffler F."/>
        </authorList>
    </citation>
    <scope>NUCLEOTIDE SEQUENCE</scope>
</reference>
<feature type="region of interest" description="Disordered" evidence="4">
    <location>
        <begin position="59"/>
        <end position="78"/>
    </location>
</feature>
<dbReference type="GO" id="GO:0003735">
    <property type="term" value="F:structural constituent of ribosome"/>
    <property type="evidence" value="ECO:0007669"/>
    <property type="project" value="InterPro"/>
</dbReference>
<dbReference type="AlphaFoldDB" id="A0A644X9B5"/>
<organism evidence="5">
    <name type="scientific">bioreactor metagenome</name>
    <dbReference type="NCBI Taxonomy" id="1076179"/>
    <lineage>
        <taxon>unclassified sequences</taxon>
        <taxon>metagenomes</taxon>
        <taxon>ecological metagenomes</taxon>
    </lineage>
</organism>
<comment type="caution">
    <text evidence="5">The sequence shown here is derived from an EMBL/GenBank/DDBJ whole genome shotgun (WGS) entry which is preliminary data.</text>
</comment>
<keyword evidence="2 5" id="KW-0689">Ribosomal protein</keyword>
<dbReference type="GO" id="GO:1990904">
    <property type="term" value="C:ribonucleoprotein complex"/>
    <property type="evidence" value="ECO:0007669"/>
    <property type="project" value="UniProtKB-KW"/>
</dbReference>
<gene>
    <name evidence="5" type="primary">rplD_18</name>
    <name evidence="5" type="ORF">SDC9_59129</name>
</gene>
<dbReference type="InterPro" id="IPR023574">
    <property type="entry name" value="Ribosomal_uL4_dom_sf"/>
</dbReference>
<keyword evidence="3" id="KW-0687">Ribonucleoprotein</keyword>
<comment type="similarity">
    <text evidence="1">Belongs to the universal ribosomal protein uL4 family.</text>
</comment>
<evidence type="ECO:0000256" key="1">
    <source>
        <dbReference type="ARBA" id="ARBA00010528"/>
    </source>
</evidence>
<dbReference type="GO" id="GO:0006412">
    <property type="term" value="P:translation"/>
    <property type="evidence" value="ECO:0007669"/>
    <property type="project" value="InterPro"/>
</dbReference>
<dbReference type="Pfam" id="PF00573">
    <property type="entry name" value="Ribosomal_L4"/>
    <property type="match status" value="1"/>
</dbReference>
<feature type="compositionally biased region" description="Basic residues" evidence="4">
    <location>
        <begin position="60"/>
        <end position="71"/>
    </location>
</feature>
<evidence type="ECO:0000313" key="5">
    <source>
        <dbReference type="EMBL" id="MPM12775.1"/>
    </source>
</evidence>
<sequence>MPQVAVYNTLGEKTGEMSLCETLFAAEVSEPSLHQAVVAYLAAQRQGTHSTLTRAEVRGGGKKPWRQKGTGRARVGSTRSPLWRKGGVTFGPKPRDYRIKMHKNVKRIAMRSAFTSKVLDQDLIILESLDMSAPKTKEMVTLLKNLKVDRKALFITADPEKNVYLSARNLPGISVTFAGSVNVYDILLHDKLIILKDAVGKLEEVFA</sequence>
<dbReference type="PANTHER" id="PTHR10746:SF6">
    <property type="entry name" value="LARGE RIBOSOMAL SUBUNIT PROTEIN UL4M"/>
    <property type="match status" value="1"/>
</dbReference>